<evidence type="ECO:0000313" key="1">
    <source>
        <dbReference type="EMBL" id="KAF9493480.1"/>
    </source>
</evidence>
<organism evidence="1 2">
    <name type="scientific">Pleurotus eryngii</name>
    <name type="common">Boletus of the steppes</name>
    <dbReference type="NCBI Taxonomy" id="5323"/>
    <lineage>
        <taxon>Eukaryota</taxon>
        <taxon>Fungi</taxon>
        <taxon>Dikarya</taxon>
        <taxon>Basidiomycota</taxon>
        <taxon>Agaricomycotina</taxon>
        <taxon>Agaricomycetes</taxon>
        <taxon>Agaricomycetidae</taxon>
        <taxon>Agaricales</taxon>
        <taxon>Pleurotineae</taxon>
        <taxon>Pleurotaceae</taxon>
        <taxon>Pleurotus</taxon>
    </lineage>
</organism>
<evidence type="ECO:0000313" key="2">
    <source>
        <dbReference type="Proteomes" id="UP000807025"/>
    </source>
</evidence>
<sequence length="107" mass="11997">MANATNSSAIALAIIPAALTKNGTFFHNWYITTFDPYLSANPFPLHPDNTLLSGLKSYCDFTLLDNLPSNFDIQYDVNMEKWVQLVNLLPIINNICIKTMRNTSADL</sequence>
<dbReference type="EMBL" id="MU154584">
    <property type="protein sequence ID" value="KAF9493480.1"/>
    <property type="molecule type" value="Genomic_DNA"/>
</dbReference>
<reference evidence="1" key="1">
    <citation type="submission" date="2020-11" db="EMBL/GenBank/DDBJ databases">
        <authorList>
            <consortium name="DOE Joint Genome Institute"/>
            <person name="Ahrendt S."/>
            <person name="Riley R."/>
            <person name="Andreopoulos W."/>
            <person name="Labutti K."/>
            <person name="Pangilinan J."/>
            <person name="Ruiz-Duenas F.J."/>
            <person name="Barrasa J.M."/>
            <person name="Sanchez-Garcia M."/>
            <person name="Camarero S."/>
            <person name="Miyauchi S."/>
            <person name="Serrano A."/>
            <person name="Linde D."/>
            <person name="Babiker R."/>
            <person name="Drula E."/>
            <person name="Ayuso-Fernandez I."/>
            <person name="Pacheco R."/>
            <person name="Padilla G."/>
            <person name="Ferreira P."/>
            <person name="Barriuso J."/>
            <person name="Kellner H."/>
            <person name="Castanera R."/>
            <person name="Alfaro M."/>
            <person name="Ramirez L."/>
            <person name="Pisabarro A.G."/>
            <person name="Kuo A."/>
            <person name="Tritt A."/>
            <person name="Lipzen A."/>
            <person name="He G."/>
            <person name="Yan M."/>
            <person name="Ng V."/>
            <person name="Cullen D."/>
            <person name="Martin F."/>
            <person name="Rosso M.-N."/>
            <person name="Henrissat B."/>
            <person name="Hibbett D."/>
            <person name="Martinez A.T."/>
            <person name="Grigoriev I.V."/>
        </authorList>
    </citation>
    <scope>NUCLEOTIDE SEQUENCE</scope>
    <source>
        <strain evidence="1">ATCC 90797</strain>
    </source>
</reference>
<proteinExistence type="predicted"/>
<gene>
    <name evidence="1" type="ORF">BDN71DRAFT_1508449</name>
</gene>
<protein>
    <submittedName>
        <fullName evidence="1">Uncharacterized protein</fullName>
    </submittedName>
</protein>
<dbReference type="AlphaFoldDB" id="A0A9P6DFB5"/>
<keyword evidence="2" id="KW-1185">Reference proteome</keyword>
<name>A0A9P6DFB5_PLEER</name>
<dbReference type="Proteomes" id="UP000807025">
    <property type="component" value="Unassembled WGS sequence"/>
</dbReference>
<comment type="caution">
    <text evidence="1">The sequence shown here is derived from an EMBL/GenBank/DDBJ whole genome shotgun (WGS) entry which is preliminary data.</text>
</comment>
<accession>A0A9P6DFB5</accession>